<feature type="compositionally biased region" description="Basic residues" evidence="2">
    <location>
        <begin position="160"/>
        <end position="169"/>
    </location>
</feature>
<feature type="region of interest" description="Disordered" evidence="2">
    <location>
        <begin position="1"/>
        <end position="20"/>
    </location>
</feature>
<evidence type="ECO:0000313" key="4">
    <source>
        <dbReference type="Proteomes" id="UP000275772"/>
    </source>
</evidence>
<gene>
    <name evidence="3" type="ORF">BLGHR1_12825</name>
</gene>
<evidence type="ECO:0000313" key="3">
    <source>
        <dbReference type="EMBL" id="SZF02048.1"/>
    </source>
</evidence>
<proteinExistence type="predicted"/>
<organism evidence="3 4">
    <name type="scientific">Blumeria hordei</name>
    <name type="common">Barley powdery mildew</name>
    <name type="synonym">Blumeria graminis f. sp. hordei</name>
    <dbReference type="NCBI Taxonomy" id="2867405"/>
    <lineage>
        <taxon>Eukaryota</taxon>
        <taxon>Fungi</taxon>
        <taxon>Dikarya</taxon>
        <taxon>Ascomycota</taxon>
        <taxon>Pezizomycotina</taxon>
        <taxon>Leotiomycetes</taxon>
        <taxon>Erysiphales</taxon>
        <taxon>Erysiphaceae</taxon>
        <taxon>Blumeria</taxon>
    </lineage>
</organism>
<dbReference type="Proteomes" id="UP000275772">
    <property type="component" value="Unassembled WGS sequence"/>
</dbReference>
<feature type="compositionally biased region" description="Pro residues" evidence="2">
    <location>
        <begin position="173"/>
        <end position="189"/>
    </location>
</feature>
<dbReference type="AlphaFoldDB" id="A0A383UQS1"/>
<feature type="coiled-coil region" evidence="1">
    <location>
        <begin position="61"/>
        <end position="95"/>
    </location>
</feature>
<dbReference type="EMBL" id="UNSH01000041">
    <property type="protein sequence ID" value="SZF02048.1"/>
    <property type="molecule type" value="Genomic_DNA"/>
</dbReference>
<accession>A0A383UQS1</accession>
<dbReference type="VEuPathDB" id="FungiDB:BLGHR1_12825"/>
<feature type="region of interest" description="Disordered" evidence="2">
    <location>
        <begin position="149"/>
        <end position="189"/>
    </location>
</feature>
<name>A0A383UQS1_BLUHO</name>
<reference evidence="3 4" key="1">
    <citation type="submission" date="2017-11" db="EMBL/GenBank/DDBJ databases">
        <authorList>
            <person name="Kracher B."/>
        </authorList>
    </citation>
    <scope>NUCLEOTIDE SEQUENCE [LARGE SCALE GENOMIC DNA]</scope>
    <source>
        <strain evidence="3 4">RACE1</strain>
    </source>
</reference>
<sequence>MPSCLPKKTRFAPGTKSHGPDEVLDVAYLQGLLGTVKTGIQNEKRRARKLSDQNVKFQKYLIQKRRDEEDLLAKLEDAKCELRKEKSRAAWLEHNSKSWSESQSMGQNSNGFQTYLPGNHWTPHSLYPGNRVFTPAPYSRVSPSYVSHGGFVNPNPPQHSRSHGNRSHFQHPPLLPHPPPSNYFPNPNFPQPGNPMYMGFPGLQHCSGRMGVPQYSY</sequence>
<evidence type="ECO:0000256" key="1">
    <source>
        <dbReference type="SAM" id="Coils"/>
    </source>
</evidence>
<protein>
    <submittedName>
        <fullName evidence="3">Uncharacterized protein</fullName>
    </submittedName>
</protein>
<evidence type="ECO:0000256" key="2">
    <source>
        <dbReference type="SAM" id="MobiDB-lite"/>
    </source>
</evidence>
<keyword evidence="1" id="KW-0175">Coiled coil</keyword>